<accession>A0A9P1FRF6</accession>
<feature type="region of interest" description="Disordered" evidence="1">
    <location>
        <begin position="381"/>
        <end position="414"/>
    </location>
</feature>
<evidence type="ECO:0000256" key="1">
    <source>
        <dbReference type="SAM" id="MobiDB-lite"/>
    </source>
</evidence>
<dbReference type="PANTHER" id="PTHR48462">
    <property type="entry name" value="PROTEIN, PUTATIVE-RELATED"/>
    <property type="match status" value="1"/>
</dbReference>
<comment type="caution">
    <text evidence="2">The sequence shown here is derived from an EMBL/GenBank/DDBJ whole genome shotgun (WGS) entry which is preliminary data.</text>
</comment>
<evidence type="ECO:0000313" key="4">
    <source>
        <dbReference type="EMBL" id="CAL4772713.1"/>
    </source>
</evidence>
<dbReference type="PANTHER" id="PTHR48462:SF1">
    <property type="entry name" value="PROTEIN, PUTATIVE-RELATED"/>
    <property type="match status" value="1"/>
</dbReference>
<reference evidence="2" key="1">
    <citation type="submission" date="2022-10" db="EMBL/GenBank/DDBJ databases">
        <authorList>
            <person name="Chen Y."/>
            <person name="Dougan E. K."/>
            <person name="Chan C."/>
            <person name="Rhodes N."/>
            <person name="Thang M."/>
        </authorList>
    </citation>
    <scope>NUCLEOTIDE SEQUENCE</scope>
</reference>
<dbReference type="EMBL" id="CAMXCT010000988">
    <property type="protein sequence ID" value="CAI3985401.1"/>
    <property type="molecule type" value="Genomic_DNA"/>
</dbReference>
<gene>
    <name evidence="2" type="ORF">C1SCF055_LOCUS12852</name>
</gene>
<reference evidence="3" key="2">
    <citation type="submission" date="2024-04" db="EMBL/GenBank/DDBJ databases">
        <authorList>
            <person name="Chen Y."/>
            <person name="Shah S."/>
            <person name="Dougan E. K."/>
            <person name="Thang M."/>
            <person name="Chan C."/>
        </authorList>
    </citation>
    <scope>NUCLEOTIDE SEQUENCE [LARGE SCALE GENOMIC DNA]</scope>
</reference>
<evidence type="ECO:0000313" key="5">
    <source>
        <dbReference type="Proteomes" id="UP001152797"/>
    </source>
</evidence>
<dbReference type="Proteomes" id="UP001152797">
    <property type="component" value="Unassembled WGS sequence"/>
</dbReference>
<evidence type="ECO:0000313" key="2">
    <source>
        <dbReference type="EMBL" id="CAI3985401.1"/>
    </source>
</evidence>
<organism evidence="2">
    <name type="scientific">Cladocopium goreaui</name>
    <dbReference type="NCBI Taxonomy" id="2562237"/>
    <lineage>
        <taxon>Eukaryota</taxon>
        <taxon>Sar</taxon>
        <taxon>Alveolata</taxon>
        <taxon>Dinophyceae</taxon>
        <taxon>Suessiales</taxon>
        <taxon>Symbiodiniaceae</taxon>
        <taxon>Cladocopium</taxon>
    </lineage>
</organism>
<dbReference type="OrthoDB" id="422033at2759"/>
<feature type="region of interest" description="Disordered" evidence="1">
    <location>
        <begin position="165"/>
        <end position="194"/>
    </location>
</feature>
<sequence length="1323" mass="142736">MATAEKCAAGQQKDIKRHVAILLRPGGTDREAKTLPPASVPCSFAASVRMAWLQRLLHSVVLVLLQGAAVGPTWWAHNMGRPSQTQPVPGALPCIGRRCRALLTKQLHAAWREPEACVWDPLLPWRPSLTPVFRRRRGRLLRRGRASVLRRTRWRGWPQRGCRIGEAAHPGPPVPGTPVGGERPARERSPPRPAQRVFCPVPSCPCSDARRARGWTSVSTMRNHIDAHLAGSLQGDVPVAWMDLHSRTRCLVCGLSVSRAHGVHPTCRPAARAAAVDGADPMDTDALPLPSLTAIQAAKTATLRHVPGVARHSCNQVFTRALSAVVHSNDDKAWRELLMLPKCVLCAPTRGGRRHSKAAGAYTLDRLHRWQEGDRLGLWESRPTRRSASGQRPSAEQRRVLATSLAREGSPTGAPPATEAFFSHLAAVVTLLAQGRAPDFVAPVLAGVLLQLHSRVWPPALEDQGRPSAWLPALGSGTPTRAWLPAPGFNKLVAAWMRKYFQIHIESVEFALLRGNRRYDISGPTVDLNQGGLQFTFDSFAIDAELIVSPPDLSWTSFQLGLLEQALGKEMISAGGQTLTLVCQSSLGRHGLESLSPAPEARRWVYLGDPLGPLLFAAALQPIANDLRGVGLDIAVHYLDDGFLAGDVSAVSRALHLVQTEAAAIGLELNLTKSELVAVGRVDAGALHCHFPDALLRDTATGSSRVCRNFEFLGAAIGDDAFTRAHTADRAAKAGDLLDALGELEDPQVALRLLRSCAGFARLLHSMRCNPPSPQTMALDMFDGMIRRCFGDFTGLHLTTLQWKQASLGFAHAGLGLRSTSDHAPAAYLASWASTLRSASDIDASFCMEESKASPAVAAALAAFNAQVGPARAITIDTAIASKQQTLSHAAGWEEQLANASLTGRATLLSEASVGGRAFLSAVPSGRTQMEPAVFVTEVRARLRVADADNDAWCPLCDAVLDCHSYHAEMCAAGGERTQRHHAVRDLVYDWCKRGGLRPERERPGLLLPTTPEDVTNNTSGRRPADVYLPAFAGTPTAFDFAITAPQRQAGAAAEAYARHKELHLQTSAACEAQGVKFVPMVAECSGAWDAGAVKILHHVARAVATRTGEDSASCTSLLLQQLGVTIRSYRARAALRHRGADFTFDAVFDENMSQQQLHCSVMALRTLSFLVLVVVGLADKAPVPAKKPVQPMGVNETQSTWNNFVYCKCGLSCAQQMGSWYIFNIGQSCACQICPDTNATANLRGSDVTNAPLDADQHEAKTNVQEGAKSLRSSLPGSEDTWDSAHVAGTNLLYCPCGKRCLSGRQLGLWNYWCFQYGCDTC</sequence>
<dbReference type="EMBL" id="CAMXCT020000988">
    <property type="protein sequence ID" value="CAL1138776.1"/>
    <property type="molecule type" value="Genomic_DNA"/>
</dbReference>
<name>A0A9P1FRF6_9DINO</name>
<proteinExistence type="predicted"/>
<evidence type="ECO:0000313" key="3">
    <source>
        <dbReference type="EMBL" id="CAL1138776.1"/>
    </source>
</evidence>
<keyword evidence="5" id="KW-1185">Reference proteome</keyword>
<dbReference type="EMBL" id="CAMXCT030000988">
    <property type="protein sequence ID" value="CAL4772713.1"/>
    <property type="molecule type" value="Genomic_DNA"/>
</dbReference>
<protein>
    <submittedName>
        <fullName evidence="4">132 kDa protein</fullName>
    </submittedName>
</protein>